<dbReference type="CDD" id="cd01949">
    <property type="entry name" value="GGDEF"/>
    <property type="match status" value="1"/>
</dbReference>
<comment type="caution">
    <text evidence="3">The sequence shown here is derived from an EMBL/GenBank/DDBJ whole genome shotgun (WGS) entry which is preliminary data.</text>
</comment>
<dbReference type="InterPro" id="IPR029787">
    <property type="entry name" value="Nucleotide_cyclase"/>
</dbReference>
<feature type="transmembrane region" description="Helical" evidence="1">
    <location>
        <begin position="358"/>
        <end position="375"/>
    </location>
</feature>
<keyword evidence="1" id="KW-1133">Transmembrane helix</keyword>
<feature type="transmembrane region" description="Helical" evidence="1">
    <location>
        <begin position="206"/>
        <end position="223"/>
    </location>
</feature>
<reference evidence="3 4" key="1">
    <citation type="submission" date="2019-03" db="EMBL/GenBank/DDBJ databases">
        <title>Genomic Encyclopedia of Type Strains, Phase IV (KMG-IV): sequencing the most valuable type-strain genomes for metagenomic binning, comparative biology and taxonomic classification.</title>
        <authorList>
            <person name="Goeker M."/>
        </authorList>
    </citation>
    <scope>NUCLEOTIDE SEQUENCE [LARGE SCALE GENOMIC DNA]</scope>
    <source>
        <strain evidence="3 4">DSM 24176</strain>
    </source>
</reference>
<dbReference type="GO" id="GO:0052621">
    <property type="term" value="F:diguanylate cyclase activity"/>
    <property type="evidence" value="ECO:0007669"/>
    <property type="project" value="TreeGrafter"/>
</dbReference>
<dbReference type="Gene3D" id="3.30.70.270">
    <property type="match status" value="1"/>
</dbReference>
<keyword evidence="1" id="KW-0812">Transmembrane</keyword>
<organism evidence="3 4">
    <name type="scientific">Natranaerovirga hydrolytica</name>
    <dbReference type="NCBI Taxonomy" id="680378"/>
    <lineage>
        <taxon>Bacteria</taxon>
        <taxon>Bacillati</taxon>
        <taxon>Bacillota</taxon>
        <taxon>Clostridia</taxon>
        <taxon>Lachnospirales</taxon>
        <taxon>Natranaerovirgaceae</taxon>
        <taxon>Natranaerovirga</taxon>
    </lineage>
</organism>
<name>A0A4R1MY15_9FIRM</name>
<feature type="transmembrane region" description="Helical" evidence="1">
    <location>
        <begin position="269"/>
        <end position="288"/>
    </location>
</feature>
<dbReference type="Proteomes" id="UP000294545">
    <property type="component" value="Unassembled WGS sequence"/>
</dbReference>
<dbReference type="PROSITE" id="PS50887">
    <property type="entry name" value="GGDEF"/>
    <property type="match status" value="1"/>
</dbReference>
<feature type="domain" description="GGDEF" evidence="2">
    <location>
        <begin position="425"/>
        <end position="558"/>
    </location>
</feature>
<keyword evidence="1" id="KW-0472">Membrane</keyword>
<evidence type="ECO:0000256" key="1">
    <source>
        <dbReference type="SAM" id="Phobius"/>
    </source>
</evidence>
<keyword evidence="4" id="KW-1185">Reference proteome</keyword>
<feature type="transmembrane region" description="Helical" evidence="1">
    <location>
        <begin position="300"/>
        <end position="321"/>
    </location>
</feature>
<dbReference type="OrthoDB" id="9804955at2"/>
<dbReference type="InterPro" id="IPR050469">
    <property type="entry name" value="Diguanylate_Cyclase"/>
</dbReference>
<dbReference type="AlphaFoldDB" id="A0A4R1MY15"/>
<dbReference type="RefSeq" id="WP_132280259.1">
    <property type="nucleotide sequence ID" value="NZ_SMGQ01000011.1"/>
</dbReference>
<protein>
    <submittedName>
        <fullName evidence="3">Diguanylate cyclase (GGDEF)-like protein</fullName>
    </submittedName>
</protein>
<dbReference type="GO" id="GO:1902201">
    <property type="term" value="P:negative regulation of bacterial-type flagellum-dependent cell motility"/>
    <property type="evidence" value="ECO:0007669"/>
    <property type="project" value="TreeGrafter"/>
</dbReference>
<sequence length="559" mass="65357">MSSIRKNIIFTLTFLFVFVMMVFLLAQTVHDENHSVIQGNIVTLDNNWTVSYEDTTLENVILPIDLKLDESTVYKATTILSEAYKDSTHLLLRSSMQNINIYLDDSLIYTYEKNKDIRFGNTLASLWLLLDLPEEYEGKELTLVMESSVSFFSGIINEIQLGTPQMLVFNILKSELTGIITFAILFFIGVFLIITSFFIKLSEDSRVLYLGLWGVVTSIWILSEARLLQFFTGNKFIIGGISYMMIPLIGMFLTLYIKEAIIIEKRNKRLMRIIAILYACFLCHSMLFQTLGIQSFIESLNYHLILMVLMNLGIIIIMLLEWIDHKNERVKQLFNYMIVLAVTLLLETFTFYSERFSFTSQFLRIGILIFFGLLLKDYYHFVKDRIAIQKEHLLLEKLAYRDLLAGGYNRTAYERDLDVLLKKKKRFRLILIDVNNLKWINDNYGHKYGDDTIKKVYELMQETFKTIGRCYRIGGDEFAILMKNTDENIYKQCIKGLRKDLEICGENLPYLVDIAVGHSVFNPNKGDTYVKFYQEVDQKMYADKIKRKRRTQEIMYAKN</sequence>
<dbReference type="GO" id="GO:0043709">
    <property type="term" value="P:cell adhesion involved in single-species biofilm formation"/>
    <property type="evidence" value="ECO:0007669"/>
    <property type="project" value="TreeGrafter"/>
</dbReference>
<dbReference type="NCBIfam" id="TIGR00254">
    <property type="entry name" value="GGDEF"/>
    <property type="match status" value="1"/>
</dbReference>
<dbReference type="EMBL" id="SMGQ01000011">
    <property type="protein sequence ID" value="TCK98167.1"/>
    <property type="molecule type" value="Genomic_DNA"/>
</dbReference>
<feature type="transmembrane region" description="Helical" evidence="1">
    <location>
        <begin position="176"/>
        <end position="199"/>
    </location>
</feature>
<dbReference type="GO" id="GO:0005886">
    <property type="term" value="C:plasma membrane"/>
    <property type="evidence" value="ECO:0007669"/>
    <property type="project" value="TreeGrafter"/>
</dbReference>
<dbReference type="SMART" id="SM00267">
    <property type="entry name" value="GGDEF"/>
    <property type="match status" value="1"/>
</dbReference>
<proteinExistence type="predicted"/>
<dbReference type="InterPro" id="IPR043128">
    <property type="entry name" value="Rev_trsase/Diguanyl_cyclase"/>
</dbReference>
<dbReference type="Pfam" id="PF00990">
    <property type="entry name" value="GGDEF"/>
    <property type="match status" value="1"/>
</dbReference>
<evidence type="ECO:0000313" key="3">
    <source>
        <dbReference type="EMBL" id="TCK98167.1"/>
    </source>
</evidence>
<evidence type="ECO:0000259" key="2">
    <source>
        <dbReference type="PROSITE" id="PS50887"/>
    </source>
</evidence>
<feature type="transmembrane region" description="Helical" evidence="1">
    <location>
        <begin position="333"/>
        <end position="352"/>
    </location>
</feature>
<dbReference type="InterPro" id="IPR000160">
    <property type="entry name" value="GGDEF_dom"/>
</dbReference>
<dbReference type="PANTHER" id="PTHR45138:SF9">
    <property type="entry name" value="DIGUANYLATE CYCLASE DGCM-RELATED"/>
    <property type="match status" value="1"/>
</dbReference>
<accession>A0A4R1MY15</accession>
<feature type="transmembrane region" description="Helical" evidence="1">
    <location>
        <begin position="235"/>
        <end position="257"/>
    </location>
</feature>
<evidence type="ECO:0000313" key="4">
    <source>
        <dbReference type="Proteomes" id="UP000294545"/>
    </source>
</evidence>
<dbReference type="PANTHER" id="PTHR45138">
    <property type="entry name" value="REGULATORY COMPONENTS OF SENSORY TRANSDUCTION SYSTEM"/>
    <property type="match status" value="1"/>
</dbReference>
<dbReference type="SUPFAM" id="SSF55073">
    <property type="entry name" value="Nucleotide cyclase"/>
    <property type="match status" value="1"/>
</dbReference>
<gene>
    <name evidence="3" type="ORF">EDC19_0585</name>
</gene>